<dbReference type="GO" id="GO:0016740">
    <property type="term" value="F:transferase activity"/>
    <property type="evidence" value="ECO:0007669"/>
    <property type="project" value="UniProtKB-KW"/>
</dbReference>
<accession>A0ABC9B4T5</accession>
<keyword evidence="5" id="KW-1185">Reference proteome</keyword>
<evidence type="ECO:0000256" key="3">
    <source>
        <dbReference type="SAM" id="MobiDB-lite"/>
    </source>
</evidence>
<dbReference type="EMBL" id="OZ075134">
    <property type="protein sequence ID" value="CAL4994486.1"/>
    <property type="molecule type" value="Genomic_DNA"/>
</dbReference>
<evidence type="ECO:0000256" key="2">
    <source>
        <dbReference type="ARBA" id="ARBA00022679"/>
    </source>
</evidence>
<evidence type="ECO:0008006" key="6">
    <source>
        <dbReference type="Google" id="ProtNLM"/>
    </source>
</evidence>
<dbReference type="PANTHER" id="PTHR48048">
    <property type="entry name" value="GLYCOSYLTRANSFERASE"/>
    <property type="match status" value="1"/>
</dbReference>
<dbReference type="AlphaFoldDB" id="A0ABC9B4T5"/>
<dbReference type="Gene3D" id="3.40.50.2000">
    <property type="entry name" value="Glycogen Phosphorylase B"/>
    <property type="match status" value="2"/>
</dbReference>
<comment type="similarity">
    <text evidence="1">Belongs to the UDP-glycosyltransferase family.</text>
</comment>
<dbReference type="PANTHER" id="PTHR48048:SF13">
    <property type="entry name" value="GLYCOSYLTRANSFERASE"/>
    <property type="match status" value="1"/>
</dbReference>
<dbReference type="Proteomes" id="UP001497457">
    <property type="component" value="Chromosome 24b"/>
</dbReference>
<dbReference type="SUPFAM" id="SSF53756">
    <property type="entry name" value="UDP-Glycosyltransferase/glycogen phosphorylase"/>
    <property type="match status" value="1"/>
</dbReference>
<evidence type="ECO:0000313" key="5">
    <source>
        <dbReference type="Proteomes" id="UP001497457"/>
    </source>
</evidence>
<name>A0ABC9B4T5_9POAL</name>
<protein>
    <recommendedName>
        <fullName evidence="6">Glycosyltransferase</fullName>
    </recommendedName>
</protein>
<evidence type="ECO:0000313" key="4">
    <source>
        <dbReference type="EMBL" id="CAL4994486.1"/>
    </source>
</evidence>
<keyword evidence="2" id="KW-0808">Transferase</keyword>
<dbReference type="InterPro" id="IPR050481">
    <property type="entry name" value="UDP-glycosyltransf_plant"/>
</dbReference>
<dbReference type="InterPro" id="IPR002213">
    <property type="entry name" value="UDP_glucos_trans"/>
</dbReference>
<evidence type="ECO:0000256" key="1">
    <source>
        <dbReference type="ARBA" id="ARBA00009995"/>
    </source>
</evidence>
<gene>
    <name evidence="4" type="ORF">URODEC1_LOCUS61946</name>
</gene>
<organism evidence="4 5">
    <name type="scientific">Urochloa decumbens</name>
    <dbReference type="NCBI Taxonomy" id="240449"/>
    <lineage>
        <taxon>Eukaryota</taxon>
        <taxon>Viridiplantae</taxon>
        <taxon>Streptophyta</taxon>
        <taxon>Embryophyta</taxon>
        <taxon>Tracheophyta</taxon>
        <taxon>Spermatophyta</taxon>
        <taxon>Magnoliopsida</taxon>
        <taxon>Liliopsida</taxon>
        <taxon>Poales</taxon>
        <taxon>Poaceae</taxon>
        <taxon>PACMAD clade</taxon>
        <taxon>Panicoideae</taxon>
        <taxon>Panicodae</taxon>
        <taxon>Paniceae</taxon>
        <taxon>Melinidinae</taxon>
        <taxon>Urochloa</taxon>
    </lineage>
</organism>
<feature type="compositionally biased region" description="Polar residues" evidence="3">
    <location>
        <begin position="12"/>
        <end position="24"/>
    </location>
</feature>
<feature type="compositionally biased region" description="Pro residues" evidence="3">
    <location>
        <begin position="1"/>
        <end position="11"/>
    </location>
</feature>
<sequence>MPGMAPLPSPPESSNHTGEGSQIKQRPLLSQDANAIYPLVLLAEVVHCSLAIMEVTSNATTLPLTRPVVLYPTPGMGHLFAMVELGRALAARGLTIIIIILDPPYDTGAPAPFLAAVSVANPSIYFHRLPPPAADDLPPVTSKHYEALIITAVRASIPHLRRLLTAPSMPTPAALVVDMFSGAALDVARELGVPSYFFFTSGAACLAFFLHLPALHAQSAASFRDMGDELIHVPGIPPFPATHAVHATMDRGDAAYGGFMDAAVGLGRCHGVIINTFRWLEPRALDAIADGRCGTPAPLVHCVGPLIKSLEFAEGDGGAGCLAWLDEQPEASVVFVCFGSLGRFSADQTREIAAGLEASGHRFLWVVRAPPLGDDLSAEKRFQKKPPEPDLDRDVLAHRSVGGFMTHCGWNSVLEAVTAGVPMLGLPLHAEQRMNVVVLEKELRLAVALEGYDREEGAVAAAEVASKVRWLMDSDGGKELRERTAMAMVKAKEAVHQGGESEVALAGLVDSWMRSSA</sequence>
<dbReference type="Pfam" id="PF00201">
    <property type="entry name" value="UDPGT"/>
    <property type="match status" value="1"/>
</dbReference>
<reference evidence="4" key="1">
    <citation type="submission" date="2024-10" db="EMBL/GenBank/DDBJ databases">
        <authorList>
            <person name="Ryan C."/>
        </authorList>
    </citation>
    <scope>NUCLEOTIDE SEQUENCE [LARGE SCALE GENOMIC DNA]</scope>
</reference>
<feature type="region of interest" description="Disordered" evidence="3">
    <location>
        <begin position="1"/>
        <end position="24"/>
    </location>
</feature>
<dbReference type="FunFam" id="3.40.50.2000:FF:000056">
    <property type="entry name" value="Glycosyltransferase"/>
    <property type="match status" value="1"/>
</dbReference>
<dbReference type="CDD" id="cd03784">
    <property type="entry name" value="GT1_Gtf-like"/>
    <property type="match status" value="1"/>
</dbReference>
<proteinExistence type="inferred from homology"/>